<dbReference type="Proteomes" id="UP001589828">
    <property type="component" value="Unassembled WGS sequence"/>
</dbReference>
<evidence type="ECO:0000259" key="3">
    <source>
        <dbReference type="Pfam" id="PF25954"/>
    </source>
</evidence>
<dbReference type="Gene3D" id="2.40.50.100">
    <property type="match status" value="1"/>
</dbReference>
<dbReference type="Pfam" id="PF25973">
    <property type="entry name" value="BSH_CzcB"/>
    <property type="match status" value="1"/>
</dbReference>
<keyword evidence="7" id="KW-1185">Reference proteome</keyword>
<evidence type="ECO:0000313" key="7">
    <source>
        <dbReference type="Proteomes" id="UP001589828"/>
    </source>
</evidence>
<evidence type="ECO:0000313" key="6">
    <source>
        <dbReference type="EMBL" id="MFC0514470.1"/>
    </source>
</evidence>
<organism evidence="6 7">
    <name type="scientific">Mucilaginibacter angelicae</name>
    <dbReference type="NCBI Taxonomy" id="869718"/>
    <lineage>
        <taxon>Bacteria</taxon>
        <taxon>Pseudomonadati</taxon>
        <taxon>Bacteroidota</taxon>
        <taxon>Sphingobacteriia</taxon>
        <taxon>Sphingobacteriales</taxon>
        <taxon>Sphingobacteriaceae</taxon>
        <taxon>Mucilaginibacter</taxon>
    </lineage>
</organism>
<evidence type="ECO:0000259" key="5">
    <source>
        <dbReference type="Pfam" id="PF25973"/>
    </source>
</evidence>
<dbReference type="NCBIfam" id="TIGR01730">
    <property type="entry name" value="RND_mfp"/>
    <property type="match status" value="1"/>
</dbReference>
<protein>
    <submittedName>
        <fullName evidence="6">Efflux RND transporter periplasmic adaptor subunit</fullName>
    </submittedName>
</protein>
<gene>
    <name evidence="6" type="ORF">ACFFGT_09670</name>
</gene>
<dbReference type="InterPro" id="IPR058647">
    <property type="entry name" value="BSH_CzcB-like"/>
</dbReference>
<dbReference type="EMBL" id="JBHLTS010000020">
    <property type="protein sequence ID" value="MFC0514470.1"/>
    <property type="molecule type" value="Genomic_DNA"/>
</dbReference>
<comment type="similarity">
    <text evidence="1">Belongs to the membrane fusion protein (MFP) (TC 8.A.1) family.</text>
</comment>
<dbReference type="Gene3D" id="2.40.30.170">
    <property type="match status" value="1"/>
</dbReference>
<feature type="domain" description="CusB-like beta-barrel" evidence="3">
    <location>
        <begin position="217"/>
        <end position="292"/>
    </location>
</feature>
<feature type="domain" description="CzcB-like barrel-sandwich hybrid" evidence="5">
    <location>
        <begin position="70"/>
        <end position="213"/>
    </location>
</feature>
<comment type="caution">
    <text evidence="6">The sequence shown here is derived from an EMBL/GenBank/DDBJ whole genome shotgun (WGS) entry which is preliminary data.</text>
</comment>
<reference evidence="6 7" key="1">
    <citation type="submission" date="2024-09" db="EMBL/GenBank/DDBJ databases">
        <authorList>
            <person name="Sun Q."/>
            <person name="Mori K."/>
        </authorList>
    </citation>
    <scope>NUCLEOTIDE SEQUENCE [LARGE SCALE GENOMIC DNA]</scope>
    <source>
        <strain evidence="6 7">NCAIM B.02415</strain>
    </source>
</reference>
<dbReference type="PANTHER" id="PTHR30097">
    <property type="entry name" value="CATION EFFLUX SYSTEM PROTEIN CUSB"/>
    <property type="match status" value="1"/>
</dbReference>
<dbReference type="Pfam" id="PF25954">
    <property type="entry name" value="Beta-barrel_RND_2"/>
    <property type="match status" value="1"/>
</dbReference>
<accession>A0ABV6L4T6</accession>
<dbReference type="PANTHER" id="PTHR30097:SF4">
    <property type="entry name" value="SLR6042 PROTEIN"/>
    <property type="match status" value="1"/>
</dbReference>
<feature type="domain" description="Multidrug resistance protein MdtA-like C-terminal permuted SH3" evidence="4">
    <location>
        <begin position="298"/>
        <end position="352"/>
    </location>
</feature>
<evidence type="ECO:0000256" key="1">
    <source>
        <dbReference type="ARBA" id="ARBA00009477"/>
    </source>
</evidence>
<keyword evidence="2" id="KW-0813">Transport</keyword>
<dbReference type="Pfam" id="PF25967">
    <property type="entry name" value="RND-MFP_C"/>
    <property type="match status" value="1"/>
</dbReference>
<dbReference type="PROSITE" id="PS51257">
    <property type="entry name" value="PROKAR_LIPOPROTEIN"/>
    <property type="match status" value="1"/>
</dbReference>
<dbReference type="RefSeq" id="WP_377022315.1">
    <property type="nucleotide sequence ID" value="NZ_JBHLTS010000020.1"/>
</dbReference>
<dbReference type="InterPro" id="IPR051909">
    <property type="entry name" value="MFP_Cation_Efflux"/>
</dbReference>
<sequence>MMKRETLFSGISALLLLAACKGKTPPAVENKQVTVSDSMAKIITIDTAKIATIKNELTLSGEVSYDDNTVVKVFPFSSGQVLDVKVSLGDKVSKGQTLAIVRSADVAGNYTDLSSSKSDLAIYKRQLEQAEYLYKNGISSERDYTEAKENYNKAEAAYSKVKDQIAINGGGNTSPGGTLVIKAPESGFVVEKNITAGGYIRPDNNNSMFTISNMKDVWIWANVFESDISRVKVGYTAKVTTIAYPDKVFTGKVDAVSSVLDPDNKVLKIKIILPNDGMLLKPEMFTSVIIANSEKAQSVAIPAKAVVYDNSKNFVVVYNSKDDLKVRQVNVIKTVEDTTYISSGLQAGDKIISKNQLLFYDAIAGNN</sequence>
<dbReference type="Gene3D" id="2.40.420.20">
    <property type="match status" value="1"/>
</dbReference>
<evidence type="ECO:0000259" key="4">
    <source>
        <dbReference type="Pfam" id="PF25967"/>
    </source>
</evidence>
<dbReference type="InterPro" id="IPR058792">
    <property type="entry name" value="Beta-barrel_RND_2"/>
</dbReference>
<proteinExistence type="inferred from homology"/>
<dbReference type="InterPro" id="IPR006143">
    <property type="entry name" value="RND_pump_MFP"/>
</dbReference>
<dbReference type="SUPFAM" id="SSF111369">
    <property type="entry name" value="HlyD-like secretion proteins"/>
    <property type="match status" value="1"/>
</dbReference>
<name>A0ABV6L4T6_9SPHI</name>
<evidence type="ECO:0000256" key="2">
    <source>
        <dbReference type="ARBA" id="ARBA00022448"/>
    </source>
</evidence>
<dbReference type="InterPro" id="IPR058627">
    <property type="entry name" value="MdtA-like_C"/>
</dbReference>